<evidence type="ECO:0000313" key="4">
    <source>
        <dbReference type="EMBL" id="OCB90439.1"/>
    </source>
</evidence>
<dbReference type="PANTHER" id="PTHR10963">
    <property type="entry name" value="GLYCOSYL HYDROLASE-RELATED"/>
    <property type="match status" value="1"/>
</dbReference>
<gene>
    <name evidence="4" type="ORF">A7U60_g2361</name>
</gene>
<dbReference type="InterPro" id="IPR050546">
    <property type="entry name" value="Glycosyl_Hydrlase_16"/>
</dbReference>
<dbReference type="GO" id="GO:0004553">
    <property type="term" value="F:hydrolase activity, hydrolyzing O-glycosyl compounds"/>
    <property type="evidence" value="ECO:0007669"/>
    <property type="project" value="InterPro"/>
</dbReference>
<dbReference type="Proteomes" id="UP000757232">
    <property type="component" value="Unassembled WGS sequence"/>
</dbReference>
<dbReference type="GO" id="GO:0005975">
    <property type="term" value="P:carbohydrate metabolic process"/>
    <property type="evidence" value="ECO:0007669"/>
    <property type="project" value="InterPro"/>
</dbReference>
<keyword evidence="2" id="KW-0812">Transmembrane</keyword>
<feature type="domain" description="GH16" evidence="3">
    <location>
        <begin position="262"/>
        <end position="556"/>
    </location>
</feature>
<dbReference type="InterPro" id="IPR000757">
    <property type="entry name" value="Beta-glucanase-like"/>
</dbReference>
<dbReference type="AlphaFoldDB" id="A0A9Q5NE01"/>
<feature type="transmembrane region" description="Helical" evidence="2">
    <location>
        <begin position="185"/>
        <end position="207"/>
    </location>
</feature>
<dbReference type="PANTHER" id="PTHR10963:SF55">
    <property type="entry name" value="GLYCOSIDE HYDROLASE FAMILY 16 PROTEIN"/>
    <property type="match status" value="1"/>
</dbReference>
<keyword evidence="2" id="KW-1133">Transmembrane helix</keyword>
<dbReference type="SUPFAM" id="SSF49899">
    <property type="entry name" value="Concanavalin A-like lectins/glucanases"/>
    <property type="match status" value="1"/>
</dbReference>
<keyword evidence="2" id="KW-0472">Membrane</keyword>
<evidence type="ECO:0000313" key="5">
    <source>
        <dbReference type="Proteomes" id="UP000757232"/>
    </source>
</evidence>
<dbReference type="EMBL" id="LNZH02000132">
    <property type="protein sequence ID" value="OCB90439.1"/>
    <property type="molecule type" value="Genomic_DNA"/>
</dbReference>
<proteinExistence type="inferred from homology"/>
<protein>
    <submittedName>
        <fullName evidence="4">Concanavalin A-like lectin/glucanase</fullName>
    </submittedName>
</protein>
<dbReference type="Gene3D" id="2.60.120.200">
    <property type="match status" value="1"/>
</dbReference>
<reference evidence="4" key="1">
    <citation type="submission" date="2016-06" db="EMBL/GenBank/DDBJ databases">
        <title>Draft Genome sequence of the fungus Inonotus baumii.</title>
        <authorList>
            <person name="Zhu H."/>
            <person name="Lin W."/>
        </authorList>
    </citation>
    <scope>NUCLEOTIDE SEQUENCE</scope>
    <source>
        <strain evidence="4">821</strain>
    </source>
</reference>
<dbReference type="Pfam" id="PF00722">
    <property type="entry name" value="Glyco_hydro_16"/>
    <property type="match status" value="1"/>
</dbReference>
<dbReference type="InterPro" id="IPR013320">
    <property type="entry name" value="ConA-like_dom_sf"/>
</dbReference>
<sequence length="556" mass="62978">MSACVDDFEDAHDLVYYPSGTMEVVAQGRAPTSGSLFQPLYRDFIDAAEIPSSVRSLSRYSPDVFSADNPFAQARPSALDNDRPLSNPPVAFTQVRDSLASPPSTPTCSQYSVSRFRSPLAGPPSYCLYPHSPTETVVGSPDLMKHYSSMKIKKRPPFKSTALLDLHRNPIYKPWLNQKDFLEYVSYWLTLSMVLFMASASALIMLVNLSQLDNVGDLCLVLHDDFENGLDRNTWFHEVDMGGFGNGEFEMMTGHPNNSYVEDGVLYLVPTLTSDEIGREAIFDGHIYNITGCTNGNLTECGRVSNSTLRSVINPVQSARLTTRYSHAIQYGRVEVHARLPRGDWLWPAIWMLPADNEYGPWPVSGEIDIMESRGNGFEYPFQGRNYVRTSLNWGPVNFINAVAKTFGWFSGRRLDFSEDYHTFVLEWSDRFLRSYVDTPLHQMFEIKFDKPFFERGDFPLTALNGSEPVAILDPWKDSGSNSAPFDKPFYLIMNVAVGGRNGWFPDTLGGKMWFDGSPEAMYEFAKAQEVWRSTWPEDPRQRGMAIDYVKMWQKC</sequence>
<dbReference type="OrthoDB" id="4781at2759"/>
<dbReference type="PROSITE" id="PS51762">
    <property type="entry name" value="GH16_2"/>
    <property type="match status" value="1"/>
</dbReference>
<evidence type="ECO:0000259" key="3">
    <source>
        <dbReference type="PROSITE" id="PS51762"/>
    </source>
</evidence>
<comment type="similarity">
    <text evidence="1">Belongs to the glycosyl hydrolase 16 family.</text>
</comment>
<name>A0A9Q5NE01_SANBA</name>
<evidence type="ECO:0000256" key="2">
    <source>
        <dbReference type="SAM" id="Phobius"/>
    </source>
</evidence>
<accession>A0A9Q5NE01</accession>
<comment type="caution">
    <text evidence="4">The sequence shown here is derived from an EMBL/GenBank/DDBJ whole genome shotgun (WGS) entry which is preliminary data.</text>
</comment>
<organism evidence="4 5">
    <name type="scientific">Sanghuangporus baumii</name>
    <name type="common">Phellinus baumii</name>
    <dbReference type="NCBI Taxonomy" id="108892"/>
    <lineage>
        <taxon>Eukaryota</taxon>
        <taxon>Fungi</taxon>
        <taxon>Dikarya</taxon>
        <taxon>Basidiomycota</taxon>
        <taxon>Agaricomycotina</taxon>
        <taxon>Agaricomycetes</taxon>
        <taxon>Hymenochaetales</taxon>
        <taxon>Hymenochaetaceae</taxon>
        <taxon>Sanghuangporus</taxon>
    </lineage>
</organism>
<keyword evidence="5" id="KW-1185">Reference proteome</keyword>
<evidence type="ECO:0000256" key="1">
    <source>
        <dbReference type="ARBA" id="ARBA00006865"/>
    </source>
</evidence>